<name>A0A5K1CX86_9MAGN</name>
<sequence length="91" mass="9925">MDWLLIGGSFTPGGVGDSLAAVDDYSAAISWWEGGVPDEGQGRGEVSSTNGMSRASRVDEILEYREFFGSCNMREFAKIVAFCFREEGTLM</sequence>
<reference evidence="1" key="1">
    <citation type="submission" date="2019-09" db="EMBL/GenBank/DDBJ databases">
        <authorList>
            <person name="Zhang L."/>
        </authorList>
    </citation>
    <scope>NUCLEOTIDE SEQUENCE</scope>
</reference>
<gene>
    <name evidence="1" type="ORF">NYM_LOCUS18457</name>
</gene>
<proteinExistence type="predicted"/>
<dbReference type="AlphaFoldDB" id="A0A5K1CX86"/>
<accession>A0A5K1CX86</accession>
<evidence type="ECO:0000313" key="1">
    <source>
        <dbReference type="EMBL" id="VVW31411.1"/>
    </source>
</evidence>
<dbReference type="Gramene" id="NC4G0238890.1">
    <property type="protein sequence ID" value="NC4G0238890.1:cds"/>
    <property type="gene ID" value="NC4G0238890"/>
</dbReference>
<dbReference type="EMBL" id="LR721782">
    <property type="protein sequence ID" value="VVW31411.1"/>
    <property type="molecule type" value="Genomic_DNA"/>
</dbReference>
<protein>
    <submittedName>
        <fullName evidence="1">Uncharacterized protein</fullName>
    </submittedName>
</protein>
<organism evidence="1">
    <name type="scientific">Nymphaea colorata</name>
    <name type="common">pocket water lily</name>
    <dbReference type="NCBI Taxonomy" id="210225"/>
    <lineage>
        <taxon>Eukaryota</taxon>
        <taxon>Viridiplantae</taxon>
        <taxon>Streptophyta</taxon>
        <taxon>Embryophyta</taxon>
        <taxon>Tracheophyta</taxon>
        <taxon>Spermatophyta</taxon>
        <taxon>Magnoliopsida</taxon>
        <taxon>Nymphaeales</taxon>
        <taxon>Nymphaeaceae</taxon>
        <taxon>Nymphaea</taxon>
    </lineage>
</organism>